<evidence type="ECO:0008006" key="4">
    <source>
        <dbReference type="Google" id="ProtNLM"/>
    </source>
</evidence>
<keyword evidence="3" id="KW-1185">Reference proteome</keyword>
<proteinExistence type="predicted"/>
<evidence type="ECO:0000313" key="3">
    <source>
        <dbReference type="Proteomes" id="UP000319383"/>
    </source>
</evidence>
<feature type="signal peptide" evidence="1">
    <location>
        <begin position="1"/>
        <end position="23"/>
    </location>
</feature>
<dbReference type="EMBL" id="CP036276">
    <property type="protein sequence ID" value="QDU44311.1"/>
    <property type="molecule type" value="Genomic_DNA"/>
</dbReference>
<organism evidence="2 3">
    <name type="scientific">Symmachiella dynata</name>
    <dbReference type="NCBI Taxonomy" id="2527995"/>
    <lineage>
        <taxon>Bacteria</taxon>
        <taxon>Pseudomonadati</taxon>
        <taxon>Planctomycetota</taxon>
        <taxon>Planctomycetia</taxon>
        <taxon>Planctomycetales</taxon>
        <taxon>Planctomycetaceae</taxon>
        <taxon>Symmachiella</taxon>
    </lineage>
</organism>
<feature type="chain" id="PRO_5021929425" description="LTD domain-containing protein" evidence="1">
    <location>
        <begin position="24"/>
        <end position="167"/>
    </location>
</feature>
<accession>A0A517ZPD9</accession>
<name>A0A517ZPD9_9PLAN</name>
<evidence type="ECO:0000313" key="2">
    <source>
        <dbReference type="EMBL" id="QDU44311.1"/>
    </source>
</evidence>
<evidence type="ECO:0000256" key="1">
    <source>
        <dbReference type="SAM" id="SignalP"/>
    </source>
</evidence>
<keyword evidence="1" id="KW-0732">Signal</keyword>
<dbReference type="RefSeq" id="WP_145376689.1">
    <property type="nucleotide sequence ID" value="NZ_CP036276.1"/>
</dbReference>
<reference evidence="2 3" key="1">
    <citation type="submission" date="2019-02" db="EMBL/GenBank/DDBJ databases">
        <title>Deep-cultivation of Planctomycetes and their phenomic and genomic characterization uncovers novel biology.</title>
        <authorList>
            <person name="Wiegand S."/>
            <person name="Jogler M."/>
            <person name="Boedeker C."/>
            <person name="Pinto D."/>
            <person name="Vollmers J."/>
            <person name="Rivas-Marin E."/>
            <person name="Kohn T."/>
            <person name="Peeters S.H."/>
            <person name="Heuer A."/>
            <person name="Rast P."/>
            <person name="Oberbeckmann S."/>
            <person name="Bunk B."/>
            <person name="Jeske O."/>
            <person name="Meyerdierks A."/>
            <person name="Storesund J.E."/>
            <person name="Kallscheuer N."/>
            <person name="Luecker S."/>
            <person name="Lage O.M."/>
            <person name="Pohl T."/>
            <person name="Merkel B.J."/>
            <person name="Hornburger P."/>
            <person name="Mueller R.-W."/>
            <person name="Bruemmer F."/>
            <person name="Labrenz M."/>
            <person name="Spormann A.M."/>
            <person name="Op den Camp H."/>
            <person name="Overmann J."/>
            <person name="Amann R."/>
            <person name="Jetten M.S.M."/>
            <person name="Mascher T."/>
            <person name="Medema M.H."/>
            <person name="Devos D.P."/>
            <person name="Kaster A.-K."/>
            <person name="Ovreas L."/>
            <person name="Rohde M."/>
            <person name="Galperin M.Y."/>
            <person name="Jogler C."/>
        </authorList>
    </citation>
    <scope>NUCLEOTIDE SEQUENCE [LARGE SCALE GENOMIC DNA]</scope>
    <source>
        <strain evidence="2 3">Mal52</strain>
    </source>
</reference>
<dbReference type="AlphaFoldDB" id="A0A517ZPD9"/>
<dbReference type="Proteomes" id="UP000319383">
    <property type="component" value="Chromosome"/>
</dbReference>
<dbReference type="KEGG" id="sdyn:Mal52_27900"/>
<protein>
    <recommendedName>
        <fullName evidence="4">LTD domain-containing protein</fullName>
    </recommendedName>
</protein>
<gene>
    <name evidence="2" type="ORF">Mal52_27900</name>
</gene>
<sequence precursor="true">MRSSKLILALAFFLSTVGLLVTANAHQNRKAANKKRLPLITMPLAAAVNPTNSTITVSLTNTSSQDITVSHYLLFDNQGVNRTDWLSPEPTPHNIFVIKDNSTRTLTIKWTPGDQYPSHLKLATNGPLVVTVSWLQTIETGNDRRKQDWAESYLLNGGNPLRPNPSN</sequence>